<dbReference type="InterPro" id="IPR006869">
    <property type="entry name" value="DUF547"/>
</dbReference>
<dbReference type="PANTHER" id="PTHR34386:SF1">
    <property type="entry name" value="GLUTAREDOXIN-LIKE PROTEIN NRDH"/>
    <property type="match status" value="1"/>
</dbReference>
<evidence type="ECO:0000313" key="3">
    <source>
        <dbReference type="Proteomes" id="UP000580839"/>
    </source>
</evidence>
<feature type="domain" description="DUF547" evidence="1">
    <location>
        <begin position="26"/>
        <end position="139"/>
    </location>
</feature>
<evidence type="ECO:0000313" key="2">
    <source>
        <dbReference type="EMBL" id="NOT35094.1"/>
    </source>
</evidence>
<sequence>MDYGGVARNRSPLERYLASAREARPEGWPRDEQVAFWVNVYNARVLDGVIRRPGLRSVLDVGRTLGIPTIAFFREKSIVAGRRLSLNDIEHGTLRARFKDARVHFVLNCASASCPLLPPEALSGDRLDAQLERATRQFLTDRTRNRIDPAQELELSSIFKWYGEDFRADAGSVQAFIELHWPVAERFARALPVRFIDYDWTLNGSW</sequence>
<dbReference type="Pfam" id="PF04784">
    <property type="entry name" value="DUF547"/>
    <property type="match status" value="1"/>
</dbReference>
<dbReference type="GO" id="GO:0009055">
    <property type="term" value="F:electron transfer activity"/>
    <property type="evidence" value="ECO:0007669"/>
    <property type="project" value="TreeGrafter"/>
</dbReference>
<dbReference type="GO" id="GO:0045454">
    <property type="term" value="P:cell redox homeostasis"/>
    <property type="evidence" value="ECO:0007669"/>
    <property type="project" value="TreeGrafter"/>
</dbReference>
<dbReference type="PANTHER" id="PTHR34386">
    <property type="entry name" value="GLUTAREDOXIN"/>
    <property type="match status" value="1"/>
</dbReference>
<protein>
    <submittedName>
        <fullName evidence="2">DUF547 domain-containing protein</fullName>
    </submittedName>
</protein>
<dbReference type="InterPro" id="IPR051548">
    <property type="entry name" value="Grx-like_ET"/>
</dbReference>
<dbReference type="EMBL" id="JABFRW010000172">
    <property type="protein sequence ID" value="NOT35094.1"/>
    <property type="molecule type" value="Genomic_DNA"/>
</dbReference>
<evidence type="ECO:0000259" key="1">
    <source>
        <dbReference type="Pfam" id="PF04784"/>
    </source>
</evidence>
<gene>
    <name evidence="2" type="ORF">HOP12_13180</name>
</gene>
<reference evidence="2 3" key="1">
    <citation type="submission" date="2020-04" db="EMBL/GenBank/DDBJ databases">
        <title>Metagenomic profiling of ammonia- and methane-oxidizing microorganisms in a Dutch drinking water treatment plant.</title>
        <authorList>
            <person name="Poghosyan L."/>
            <person name="Leucker S."/>
        </authorList>
    </citation>
    <scope>NUCLEOTIDE SEQUENCE [LARGE SCALE GENOMIC DNA]</scope>
    <source>
        <strain evidence="2">S-RSF-IL-03</strain>
    </source>
</reference>
<dbReference type="Proteomes" id="UP000580839">
    <property type="component" value="Unassembled WGS sequence"/>
</dbReference>
<proteinExistence type="predicted"/>
<accession>A0A849SR39</accession>
<dbReference type="AlphaFoldDB" id="A0A849SR39"/>
<name>A0A849SR39_UNCEI</name>
<comment type="caution">
    <text evidence="2">The sequence shown here is derived from an EMBL/GenBank/DDBJ whole genome shotgun (WGS) entry which is preliminary data.</text>
</comment>
<organism evidence="2 3">
    <name type="scientific">Eiseniibacteriota bacterium</name>
    <dbReference type="NCBI Taxonomy" id="2212470"/>
    <lineage>
        <taxon>Bacteria</taxon>
        <taxon>Candidatus Eiseniibacteriota</taxon>
    </lineage>
</organism>